<dbReference type="EMBL" id="UFSM01000001">
    <property type="protein sequence ID" value="SUU88823.1"/>
    <property type="molecule type" value="Genomic_DNA"/>
</dbReference>
<evidence type="ECO:0000256" key="1">
    <source>
        <dbReference type="ARBA" id="ARBA00023125"/>
    </source>
</evidence>
<dbReference type="Gene3D" id="1.10.1660.10">
    <property type="match status" value="1"/>
</dbReference>
<keyword evidence="1" id="KW-0238">DNA-binding</keyword>
<dbReference type="GO" id="GO:0003700">
    <property type="term" value="F:DNA-binding transcription factor activity"/>
    <property type="evidence" value="ECO:0007669"/>
    <property type="project" value="InterPro"/>
</dbReference>
<dbReference type="RefSeq" id="WP_245431951.1">
    <property type="nucleotide sequence ID" value="NZ_SLZO01000002.1"/>
</dbReference>
<name>A0A380WIL1_AMIAI</name>
<dbReference type="PANTHER" id="PTHR30204">
    <property type="entry name" value="REDOX-CYCLING DRUG-SENSING TRANSCRIPTIONAL ACTIVATOR SOXR"/>
    <property type="match status" value="1"/>
</dbReference>
<dbReference type="InterPro" id="IPR047057">
    <property type="entry name" value="MerR_fam"/>
</dbReference>
<evidence type="ECO:0000313" key="3">
    <source>
        <dbReference type="EMBL" id="SUU88823.1"/>
    </source>
</evidence>
<dbReference type="InterPro" id="IPR000551">
    <property type="entry name" value="MerR-type_HTH_dom"/>
</dbReference>
<protein>
    <submittedName>
        <fullName evidence="3">Multidrug transporter activation protein</fullName>
    </submittedName>
</protein>
<evidence type="ECO:0000259" key="2">
    <source>
        <dbReference type="PROSITE" id="PS50937"/>
    </source>
</evidence>
<organism evidence="3 4">
    <name type="scientific">Aminobacter aminovorans</name>
    <name type="common">Chelatobacter heintzii</name>
    <dbReference type="NCBI Taxonomy" id="83263"/>
    <lineage>
        <taxon>Bacteria</taxon>
        <taxon>Pseudomonadati</taxon>
        <taxon>Pseudomonadota</taxon>
        <taxon>Alphaproteobacteria</taxon>
        <taxon>Hyphomicrobiales</taxon>
        <taxon>Phyllobacteriaceae</taxon>
        <taxon>Aminobacter</taxon>
    </lineage>
</organism>
<dbReference type="Pfam" id="PF13411">
    <property type="entry name" value="MerR_1"/>
    <property type="match status" value="1"/>
</dbReference>
<dbReference type="GO" id="GO:0003677">
    <property type="term" value="F:DNA binding"/>
    <property type="evidence" value="ECO:0007669"/>
    <property type="project" value="UniProtKB-KW"/>
</dbReference>
<sequence length="116" mass="13007">MGDRARLAGVTIRTLHHYHDIGLLKLCCVGTNGYRCYGEEELLRLQQVLIHRELGIPLGEIAAILNAPGFDRLAAPRQQRGRLEAEASRYRRLVNTIDHTIAKLEGDRVMNHAGLV</sequence>
<dbReference type="SUPFAM" id="SSF46955">
    <property type="entry name" value="Putative DNA-binding domain"/>
    <property type="match status" value="1"/>
</dbReference>
<dbReference type="SMART" id="SM00422">
    <property type="entry name" value="HTH_MERR"/>
    <property type="match status" value="1"/>
</dbReference>
<feature type="domain" description="HTH merR-type" evidence="2">
    <location>
        <begin position="1"/>
        <end position="67"/>
    </location>
</feature>
<dbReference type="PANTHER" id="PTHR30204:SF90">
    <property type="entry name" value="HTH-TYPE TRANSCRIPTIONAL ACTIVATOR MTA"/>
    <property type="match status" value="1"/>
</dbReference>
<dbReference type="Proteomes" id="UP000254701">
    <property type="component" value="Unassembled WGS sequence"/>
</dbReference>
<dbReference type="PROSITE" id="PS50937">
    <property type="entry name" value="HTH_MERR_2"/>
    <property type="match status" value="1"/>
</dbReference>
<dbReference type="AlphaFoldDB" id="A0A380WIL1"/>
<dbReference type="CDD" id="cd01106">
    <property type="entry name" value="HTH_TipAL-Mta"/>
    <property type="match status" value="1"/>
</dbReference>
<reference evidence="3 4" key="1">
    <citation type="submission" date="2018-06" db="EMBL/GenBank/DDBJ databases">
        <authorList>
            <consortium name="Pathogen Informatics"/>
            <person name="Doyle S."/>
        </authorList>
    </citation>
    <scope>NUCLEOTIDE SEQUENCE [LARGE SCALE GENOMIC DNA]</scope>
    <source>
        <strain evidence="3 4">NCTC10684</strain>
    </source>
</reference>
<evidence type="ECO:0000313" key="4">
    <source>
        <dbReference type="Proteomes" id="UP000254701"/>
    </source>
</evidence>
<accession>A0A380WIL1</accession>
<gene>
    <name evidence="3" type="primary">mta</name>
    <name evidence="3" type="ORF">NCTC10684_02054</name>
</gene>
<proteinExistence type="predicted"/>
<dbReference type="InterPro" id="IPR009061">
    <property type="entry name" value="DNA-bd_dom_put_sf"/>
</dbReference>